<name>C1DB88_LARHH</name>
<evidence type="ECO:0000313" key="1">
    <source>
        <dbReference type="EMBL" id="ACO75427.1"/>
    </source>
</evidence>
<evidence type="ECO:0000313" key="2">
    <source>
        <dbReference type="Proteomes" id="UP000002010"/>
    </source>
</evidence>
<dbReference type="AlphaFoldDB" id="C1DB88"/>
<dbReference type="Proteomes" id="UP000002010">
    <property type="component" value="Chromosome"/>
</dbReference>
<gene>
    <name evidence="1" type="ordered locus">LHK_02445</name>
</gene>
<dbReference type="KEGG" id="lhk:LHK_02445"/>
<organism evidence="1 2">
    <name type="scientific">Laribacter hongkongensis (strain HLHK9)</name>
    <dbReference type="NCBI Taxonomy" id="557598"/>
    <lineage>
        <taxon>Bacteria</taxon>
        <taxon>Pseudomonadati</taxon>
        <taxon>Pseudomonadota</taxon>
        <taxon>Betaproteobacteria</taxon>
        <taxon>Neisseriales</taxon>
        <taxon>Aquaspirillaceae</taxon>
        <taxon>Laribacter</taxon>
    </lineage>
</organism>
<dbReference type="STRING" id="557598.LHK_02445"/>
<keyword evidence="2" id="KW-1185">Reference proteome</keyword>
<reference evidence="1 2" key="1">
    <citation type="journal article" date="2009" name="PLoS Genet.">
        <title>The complete genome and proteome of Laribacter hongkongensis reveal potential mechanisms for adaptations to different temperatures and habitats.</title>
        <authorList>
            <person name="Woo P.C."/>
            <person name="Lau S.K."/>
            <person name="Tse H."/>
            <person name="Teng J.L."/>
            <person name="Curreem S.O."/>
            <person name="Tsang A.K."/>
            <person name="Fan R.Y."/>
            <person name="Wong G.K."/>
            <person name="Huang Y."/>
            <person name="Loman N.J."/>
            <person name="Snyder L.A."/>
            <person name="Cai J.J."/>
            <person name="Huang J.D."/>
            <person name="Mak W."/>
            <person name="Pallen M.J."/>
            <person name="Lok S."/>
            <person name="Yuen K.Y."/>
        </authorList>
    </citation>
    <scope>NUCLEOTIDE SEQUENCE [LARGE SCALE GENOMIC DNA]</scope>
    <source>
        <strain evidence="1 2">HLHK9</strain>
    </source>
</reference>
<dbReference type="HOGENOM" id="CLU_3345228_0_0_4"/>
<protein>
    <submittedName>
        <fullName evidence="1">Uncharacterized protein</fullName>
    </submittedName>
</protein>
<proteinExistence type="predicted"/>
<accession>C1DB88</accession>
<dbReference type="EMBL" id="CP001154">
    <property type="protein sequence ID" value="ACO75427.1"/>
    <property type="molecule type" value="Genomic_DNA"/>
</dbReference>
<sequence>MKNQTKIPIELKNRRYAFLNSKQNFNGIFDAKRKWPF</sequence>